<reference evidence="1" key="1">
    <citation type="journal article" date="2022" name="Int. J. Mol. Sci.">
        <title>Draft Genome of Tanacetum Coccineum: Genomic Comparison of Closely Related Tanacetum-Family Plants.</title>
        <authorList>
            <person name="Yamashiro T."/>
            <person name="Shiraishi A."/>
            <person name="Nakayama K."/>
            <person name="Satake H."/>
        </authorList>
    </citation>
    <scope>NUCLEOTIDE SEQUENCE</scope>
</reference>
<organism evidence="1 2">
    <name type="scientific">Tanacetum coccineum</name>
    <dbReference type="NCBI Taxonomy" id="301880"/>
    <lineage>
        <taxon>Eukaryota</taxon>
        <taxon>Viridiplantae</taxon>
        <taxon>Streptophyta</taxon>
        <taxon>Embryophyta</taxon>
        <taxon>Tracheophyta</taxon>
        <taxon>Spermatophyta</taxon>
        <taxon>Magnoliopsida</taxon>
        <taxon>eudicotyledons</taxon>
        <taxon>Gunneridae</taxon>
        <taxon>Pentapetalae</taxon>
        <taxon>asterids</taxon>
        <taxon>campanulids</taxon>
        <taxon>Asterales</taxon>
        <taxon>Asteraceae</taxon>
        <taxon>Asteroideae</taxon>
        <taxon>Anthemideae</taxon>
        <taxon>Anthemidinae</taxon>
        <taxon>Tanacetum</taxon>
    </lineage>
</organism>
<name>A0ABQ5FUF4_9ASTR</name>
<dbReference type="Proteomes" id="UP001151760">
    <property type="component" value="Unassembled WGS sequence"/>
</dbReference>
<protein>
    <recommendedName>
        <fullName evidence="3">Gag-Pol polyprotein</fullName>
    </recommendedName>
</protein>
<evidence type="ECO:0000313" key="2">
    <source>
        <dbReference type="Proteomes" id="UP001151760"/>
    </source>
</evidence>
<gene>
    <name evidence="1" type="ORF">Tco_1018329</name>
</gene>
<accession>A0ABQ5FUF4</accession>
<dbReference type="EMBL" id="BQNB010017754">
    <property type="protein sequence ID" value="GJT66849.1"/>
    <property type="molecule type" value="Genomic_DNA"/>
</dbReference>
<evidence type="ECO:0000313" key="1">
    <source>
        <dbReference type="EMBL" id="GJT66849.1"/>
    </source>
</evidence>
<keyword evidence="2" id="KW-1185">Reference proteome</keyword>
<proteinExistence type="predicted"/>
<comment type="caution">
    <text evidence="1">The sequence shown here is derived from an EMBL/GenBank/DDBJ whole genome shotgun (WGS) entry which is preliminary data.</text>
</comment>
<evidence type="ECO:0008006" key="3">
    <source>
        <dbReference type="Google" id="ProtNLM"/>
    </source>
</evidence>
<reference evidence="1" key="2">
    <citation type="submission" date="2022-01" db="EMBL/GenBank/DDBJ databases">
        <authorList>
            <person name="Yamashiro T."/>
            <person name="Shiraishi A."/>
            <person name="Satake H."/>
            <person name="Nakayama K."/>
        </authorList>
    </citation>
    <scope>NUCLEOTIDE SEQUENCE</scope>
</reference>
<sequence>MNVSPNPHQVIHSIHPITTNLGDPKLTIQTREQSAQKFLDAQAFIEPKKISQALEDESWVDAIQDELLPDINVCRPVLV</sequence>